<evidence type="ECO:0000313" key="3">
    <source>
        <dbReference type="Proteomes" id="UP000801428"/>
    </source>
</evidence>
<proteinExistence type="predicted"/>
<sequence>MVKQITMRPPIAPPTIAPRFSEEEGEEAGDEREEAEGVGPDGGDVTKECTAELELDAGAEGVSEAVAVDRKAGLLAELPVAEVELDGIEVVSAVVGTGKSLSVFAVAPQAIYSYD</sequence>
<feature type="region of interest" description="Disordered" evidence="1">
    <location>
        <begin position="1"/>
        <end position="46"/>
    </location>
</feature>
<dbReference type="AlphaFoldDB" id="A0A9P4TA29"/>
<organism evidence="2 3">
    <name type="scientific">Curvularia kusanoi</name>
    <name type="common">Cochliobolus kusanoi</name>
    <dbReference type="NCBI Taxonomy" id="90978"/>
    <lineage>
        <taxon>Eukaryota</taxon>
        <taxon>Fungi</taxon>
        <taxon>Dikarya</taxon>
        <taxon>Ascomycota</taxon>
        <taxon>Pezizomycotina</taxon>
        <taxon>Dothideomycetes</taxon>
        <taxon>Pleosporomycetidae</taxon>
        <taxon>Pleosporales</taxon>
        <taxon>Pleosporineae</taxon>
        <taxon>Pleosporaceae</taxon>
        <taxon>Curvularia</taxon>
    </lineage>
</organism>
<feature type="compositionally biased region" description="Acidic residues" evidence="1">
    <location>
        <begin position="23"/>
        <end position="36"/>
    </location>
</feature>
<accession>A0A9P4TA29</accession>
<name>A0A9P4TA29_CURKU</name>
<gene>
    <name evidence="2" type="ORF">E8E13_003110</name>
</gene>
<dbReference type="OrthoDB" id="3791575at2759"/>
<protein>
    <submittedName>
        <fullName evidence="2">Uncharacterized protein</fullName>
    </submittedName>
</protein>
<keyword evidence="3" id="KW-1185">Reference proteome</keyword>
<reference evidence="2" key="1">
    <citation type="submission" date="2019-04" db="EMBL/GenBank/DDBJ databases">
        <title>Sequencing of skin fungus with MAO and IRED activity.</title>
        <authorList>
            <person name="Marsaioli A.J."/>
            <person name="Bonatto J.M.C."/>
            <person name="Reis Junior O."/>
        </authorList>
    </citation>
    <scope>NUCLEOTIDE SEQUENCE</scope>
    <source>
        <strain evidence="2">30M1</strain>
    </source>
</reference>
<dbReference type="Proteomes" id="UP000801428">
    <property type="component" value="Unassembled WGS sequence"/>
</dbReference>
<evidence type="ECO:0000313" key="2">
    <source>
        <dbReference type="EMBL" id="KAF2999258.1"/>
    </source>
</evidence>
<evidence type="ECO:0000256" key="1">
    <source>
        <dbReference type="SAM" id="MobiDB-lite"/>
    </source>
</evidence>
<comment type="caution">
    <text evidence="2">The sequence shown here is derived from an EMBL/GenBank/DDBJ whole genome shotgun (WGS) entry which is preliminary data.</text>
</comment>
<dbReference type="EMBL" id="SWKU01000017">
    <property type="protein sequence ID" value="KAF2999258.1"/>
    <property type="molecule type" value="Genomic_DNA"/>
</dbReference>